<comment type="caution">
    <text evidence="10">The sequence shown here is derived from an EMBL/GenBank/DDBJ whole genome shotgun (WGS) entry which is preliminary data.</text>
</comment>
<keyword evidence="4 10" id="KW-0808">Transferase</keyword>
<dbReference type="PANTHER" id="PTHR11349">
    <property type="entry name" value="NUCLEOSIDE DIPHOSPHATE KINASE"/>
    <property type="match status" value="1"/>
</dbReference>
<feature type="domain" description="Nucleoside diphosphate kinase-like" evidence="9">
    <location>
        <begin position="12"/>
        <end position="162"/>
    </location>
</feature>
<dbReference type="InterPro" id="IPR036850">
    <property type="entry name" value="NDK-like_dom_sf"/>
</dbReference>
<evidence type="ECO:0000256" key="7">
    <source>
        <dbReference type="PROSITE-ProRule" id="PRU00706"/>
    </source>
</evidence>
<evidence type="ECO:0000256" key="6">
    <source>
        <dbReference type="ARBA" id="ARBA00023080"/>
    </source>
</evidence>
<comment type="cofactor">
    <cofactor evidence="1">
        <name>Mg(2+)</name>
        <dbReference type="ChEBI" id="CHEBI:18420"/>
    </cofactor>
</comment>
<dbReference type="SUPFAM" id="SSF54919">
    <property type="entry name" value="Nucleoside diphosphate kinase, NDK"/>
    <property type="match status" value="1"/>
</dbReference>
<dbReference type="EMBL" id="JBHSBB010000030">
    <property type="protein sequence ID" value="MFC4035869.1"/>
    <property type="molecule type" value="Genomic_DNA"/>
</dbReference>
<keyword evidence="11" id="KW-1185">Reference proteome</keyword>
<evidence type="ECO:0000256" key="2">
    <source>
        <dbReference type="ARBA" id="ARBA00008142"/>
    </source>
</evidence>
<evidence type="ECO:0000256" key="3">
    <source>
        <dbReference type="ARBA" id="ARBA00012966"/>
    </source>
</evidence>
<reference evidence="11" key="1">
    <citation type="journal article" date="2019" name="Int. J. Syst. Evol. Microbiol.">
        <title>The Global Catalogue of Microorganisms (GCM) 10K type strain sequencing project: providing services to taxonomists for standard genome sequencing and annotation.</title>
        <authorList>
            <consortium name="The Broad Institute Genomics Platform"/>
            <consortium name="The Broad Institute Genome Sequencing Center for Infectious Disease"/>
            <person name="Wu L."/>
            <person name="Ma J."/>
        </authorList>
    </citation>
    <scope>NUCLEOTIDE SEQUENCE [LARGE SCALE GENOMIC DNA]</scope>
    <source>
        <strain evidence="11">CGMCC 4.7237</strain>
    </source>
</reference>
<dbReference type="Pfam" id="PF00334">
    <property type="entry name" value="NDK"/>
    <property type="match status" value="1"/>
</dbReference>
<keyword evidence="5 10" id="KW-0418">Kinase</keyword>
<protein>
    <recommendedName>
        <fullName evidence="3">nucleoside-diphosphate kinase</fullName>
        <ecNumber evidence="3">2.7.4.6</ecNumber>
    </recommendedName>
</protein>
<dbReference type="SMART" id="SM00562">
    <property type="entry name" value="NDK"/>
    <property type="match status" value="1"/>
</dbReference>
<comment type="similarity">
    <text evidence="2 7 8">Belongs to the NDK family.</text>
</comment>
<accession>A0ABV8HUY8</accession>
<dbReference type="Gene3D" id="3.30.70.141">
    <property type="entry name" value="Nucleoside diphosphate kinase-like domain"/>
    <property type="match status" value="1"/>
</dbReference>
<name>A0ABV8HUY8_9ACTN</name>
<dbReference type="EC" id="2.7.4.6" evidence="3"/>
<evidence type="ECO:0000256" key="5">
    <source>
        <dbReference type="ARBA" id="ARBA00022777"/>
    </source>
</evidence>
<comment type="caution">
    <text evidence="7">Lacks conserved residue(s) required for the propagation of feature annotation.</text>
</comment>
<organism evidence="10 11">
    <name type="scientific">Streptomyces polygonati</name>
    <dbReference type="NCBI Taxonomy" id="1617087"/>
    <lineage>
        <taxon>Bacteria</taxon>
        <taxon>Bacillati</taxon>
        <taxon>Actinomycetota</taxon>
        <taxon>Actinomycetes</taxon>
        <taxon>Kitasatosporales</taxon>
        <taxon>Streptomycetaceae</taxon>
        <taxon>Streptomyces</taxon>
    </lineage>
</organism>
<dbReference type="GO" id="GO:0004550">
    <property type="term" value="F:nucleoside diphosphate kinase activity"/>
    <property type="evidence" value="ECO:0007669"/>
    <property type="project" value="UniProtKB-EC"/>
</dbReference>
<evidence type="ECO:0000313" key="11">
    <source>
        <dbReference type="Proteomes" id="UP001595765"/>
    </source>
</evidence>
<sequence>MAKDSEQTEQPVERTLVLLKPDAVVRGFAGKIIARFEDAALKIVGVKMKQMDADFTRRHYFDLEERLGREVYDFTATFMQQGPVIALVLEGFDAVATVRKIVGSTYPNEAPAGTVRGDFSHYSKAASVVAGKAVANLVHASGNRDEAAQEIDLWFDKDELYAYRTLAEIYTY</sequence>
<dbReference type="Proteomes" id="UP001595765">
    <property type="component" value="Unassembled WGS sequence"/>
</dbReference>
<evidence type="ECO:0000313" key="10">
    <source>
        <dbReference type="EMBL" id="MFC4035869.1"/>
    </source>
</evidence>
<dbReference type="PROSITE" id="PS51374">
    <property type="entry name" value="NDPK_LIKE"/>
    <property type="match status" value="1"/>
</dbReference>
<keyword evidence="6" id="KW-0546">Nucleotide metabolism</keyword>
<proteinExistence type="inferred from homology"/>
<dbReference type="RefSeq" id="WP_386436565.1">
    <property type="nucleotide sequence ID" value="NZ_JBHSBB010000030.1"/>
</dbReference>
<evidence type="ECO:0000256" key="1">
    <source>
        <dbReference type="ARBA" id="ARBA00001946"/>
    </source>
</evidence>
<gene>
    <name evidence="10" type="ORF">ACFO3J_31020</name>
</gene>
<evidence type="ECO:0000259" key="9">
    <source>
        <dbReference type="SMART" id="SM00562"/>
    </source>
</evidence>
<evidence type="ECO:0000256" key="8">
    <source>
        <dbReference type="RuleBase" id="RU004011"/>
    </source>
</evidence>
<dbReference type="PRINTS" id="PR01243">
    <property type="entry name" value="NUCDPKINASE"/>
</dbReference>
<dbReference type="InterPro" id="IPR001564">
    <property type="entry name" value="Nucleoside_diP_kinase"/>
</dbReference>
<dbReference type="InterPro" id="IPR034907">
    <property type="entry name" value="NDK-like_dom"/>
</dbReference>
<evidence type="ECO:0000256" key="4">
    <source>
        <dbReference type="ARBA" id="ARBA00022679"/>
    </source>
</evidence>